<comment type="caution">
    <text evidence="1">The sequence shown here is derived from an EMBL/GenBank/DDBJ whole genome shotgun (WGS) entry which is preliminary data.</text>
</comment>
<gene>
    <name evidence="1" type="ORF">Pint_31694</name>
</gene>
<organism evidence="1 2">
    <name type="scientific">Pistacia integerrima</name>
    <dbReference type="NCBI Taxonomy" id="434235"/>
    <lineage>
        <taxon>Eukaryota</taxon>
        <taxon>Viridiplantae</taxon>
        <taxon>Streptophyta</taxon>
        <taxon>Embryophyta</taxon>
        <taxon>Tracheophyta</taxon>
        <taxon>Spermatophyta</taxon>
        <taxon>Magnoliopsida</taxon>
        <taxon>eudicotyledons</taxon>
        <taxon>Gunneridae</taxon>
        <taxon>Pentapetalae</taxon>
        <taxon>rosids</taxon>
        <taxon>malvids</taxon>
        <taxon>Sapindales</taxon>
        <taxon>Anacardiaceae</taxon>
        <taxon>Pistacia</taxon>
    </lineage>
</organism>
<accession>A0ACC0XN89</accession>
<reference evidence="2" key="1">
    <citation type="journal article" date="2023" name="G3 (Bethesda)">
        <title>Genome assembly and association tests identify interacting loci associated with vigor, precocity, and sex in interspecific pistachio rootstocks.</title>
        <authorList>
            <person name="Palmer W."/>
            <person name="Jacygrad E."/>
            <person name="Sagayaradj S."/>
            <person name="Cavanaugh K."/>
            <person name="Han R."/>
            <person name="Bertier L."/>
            <person name="Beede B."/>
            <person name="Kafkas S."/>
            <person name="Golino D."/>
            <person name="Preece J."/>
            <person name="Michelmore R."/>
        </authorList>
    </citation>
    <scope>NUCLEOTIDE SEQUENCE [LARGE SCALE GENOMIC DNA]</scope>
</reference>
<name>A0ACC0XN89_9ROSI</name>
<dbReference type="EMBL" id="CM047746">
    <property type="protein sequence ID" value="KAJ0020128.1"/>
    <property type="molecule type" value="Genomic_DNA"/>
</dbReference>
<proteinExistence type="predicted"/>
<dbReference type="Proteomes" id="UP001163603">
    <property type="component" value="Chromosome 11"/>
</dbReference>
<keyword evidence="2" id="KW-1185">Reference proteome</keyword>
<evidence type="ECO:0000313" key="1">
    <source>
        <dbReference type="EMBL" id="KAJ0020128.1"/>
    </source>
</evidence>
<sequence>MAGETAAECAAVWCCCPCAVMNLVVLAVYKVPAGLCRKAWSMQRRRQRIARRKQVGGLLIGPNVGSLLDHGTQMEELLETTNTEENVSILELEKEMWDQFHGAGFWRSPSQKDVEIHPHAH</sequence>
<evidence type="ECO:0000313" key="2">
    <source>
        <dbReference type="Proteomes" id="UP001163603"/>
    </source>
</evidence>
<protein>
    <submittedName>
        <fullName evidence="1">Uncharacterized protein</fullName>
    </submittedName>
</protein>